<evidence type="ECO:0000313" key="4">
    <source>
        <dbReference type="EMBL" id="ORY71068.1"/>
    </source>
</evidence>
<dbReference type="GeneID" id="63771074"/>
<dbReference type="EMBL" id="MCFJ01000001">
    <property type="protein sequence ID" value="ORY71068.1"/>
    <property type="molecule type" value="Genomic_DNA"/>
</dbReference>
<feature type="binding site" evidence="3">
    <location>
        <position position="117"/>
    </location>
    <ligand>
        <name>dimethylallyl diphosphate</name>
        <dbReference type="ChEBI" id="CHEBI:57623"/>
    </ligand>
</feature>
<dbReference type="AlphaFoldDB" id="A0A1Y2EHM4"/>
<dbReference type="InParanoid" id="A0A1Y2EHM4"/>
<keyword evidence="2 4" id="KW-0808">Transferase</keyword>
<dbReference type="RefSeq" id="XP_040720660.1">
    <property type="nucleotide sequence ID" value="XM_040854862.1"/>
</dbReference>
<name>A0A1Y2EHM4_9PEZI</name>
<feature type="binding site" evidence="3">
    <location>
        <position position="277"/>
    </location>
    <ligand>
        <name>dimethylallyl diphosphate</name>
        <dbReference type="ChEBI" id="CHEBI:57623"/>
    </ligand>
</feature>
<comment type="caution">
    <text evidence="4">The sequence shown here is derived from an EMBL/GenBank/DDBJ whole genome shotgun (WGS) entry which is preliminary data.</text>
</comment>
<dbReference type="GO" id="GO:0016765">
    <property type="term" value="F:transferase activity, transferring alkyl or aryl (other than methyl) groups"/>
    <property type="evidence" value="ECO:0007669"/>
    <property type="project" value="InterPro"/>
</dbReference>
<dbReference type="PANTHER" id="PTHR40627">
    <property type="entry name" value="INDOLE PRENYLTRANSFERASE TDIB-RELATED"/>
    <property type="match status" value="1"/>
</dbReference>
<evidence type="ECO:0000313" key="5">
    <source>
        <dbReference type="Proteomes" id="UP000193689"/>
    </source>
</evidence>
<reference evidence="4 5" key="1">
    <citation type="submission" date="2016-07" db="EMBL/GenBank/DDBJ databases">
        <title>Pervasive Adenine N6-methylation of Active Genes in Fungi.</title>
        <authorList>
            <consortium name="DOE Joint Genome Institute"/>
            <person name="Mondo S.J."/>
            <person name="Dannebaum R.O."/>
            <person name="Kuo R.C."/>
            <person name="Labutti K."/>
            <person name="Haridas S."/>
            <person name="Kuo A."/>
            <person name="Salamov A."/>
            <person name="Ahrendt S.R."/>
            <person name="Lipzen A."/>
            <person name="Sullivan W."/>
            <person name="Andreopoulos W.B."/>
            <person name="Clum A."/>
            <person name="Lindquist E."/>
            <person name="Daum C."/>
            <person name="Ramamoorthy G.K."/>
            <person name="Gryganskyi A."/>
            <person name="Culley D."/>
            <person name="Magnuson J.K."/>
            <person name="James T.Y."/>
            <person name="O'Malley M.A."/>
            <person name="Stajich J.E."/>
            <person name="Spatafora J.W."/>
            <person name="Visel A."/>
            <person name="Grigoriev I.V."/>
        </authorList>
    </citation>
    <scope>NUCLEOTIDE SEQUENCE [LARGE SCALE GENOMIC DNA]</scope>
    <source>
        <strain evidence="4 5">CBS 129021</strain>
    </source>
</reference>
<dbReference type="InterPro" id="IPR012148">
    <property type="entry name" value="ABBA_DMATS-like"/>
</dbReference>
<dbReference type="PIRSF" id="PIRSF000509">
    <property type="entry name" value="Trp_DMAT"/>
    <property type="match status" value="1"/>
</dbReference>
<dbReference type="OrthoDB" id="5392033at2759"/>
<feature type="binding site" evidence="3">
    <location>
        <position position="102"/>
    </location>
    <ligand>
        <name>L-tryptophan</name>
        <dbReference type="ChEBI" id="CHEBI:57912"/>
    </ligand>
</feature>
<dbReference type="NCBIfam" id="TIGR03429">
    <property type="entry name" value="arom_pren_DMATS"/>
    <property type="match status" value="1"/>
</dbReference>
<dbReference type="InterPro" id="IPR017795">
    <property type="entry name" value="ABBA_NscD-like"/>
</dbReference>
<feature type="binding site" evidence="3">
    <location>
        <position position="203"/>
    </location>
    <ligand>
        <name>dimethylallyl diphosphate</name>
        <dbReference type="ChEBI" id="CHEBI:57623"/>
    </ligand>
</feature>
<dbReference type="PANTHER" id="PTHR40627:SF4">
    <property type="entry name" value="PRENYLTRANSFERASE ASQH1-RELATED"/>
    <property type="match status" value="1"/>
</dbReference>
<protein>
    <submittedName>
        <fullName evidence="4">Aromatic prenyltransferase</fullName>
    </submittedName>
</protein>
<accession>A0A1Y2EHM4</accession>
<feature type="binding site" evidence="3">
    <location>
        <position position="275"/>
    </location>
    <ligand>
        <name>dimethylallyl diphosphate</name>
        <dbReference type="ChEBI" id="CHEBI:57623"/>
    </ligand>
</feature>
<feature type="binding site" evidence="3">
    <location>
        <position position="273"/>
    </location>
    <ligand>
        <name>dimethylallyl diphosphate</name>
        <dbReference type="ChEBI" id="CHEBI:57623"/>
    </ligand>
</feature>
<evidence type="ECO:0000256" key="3">
    <source>
        <dbReference type="PIRSR" id="PIRSR000509-1"/>
    </source>
</evidence>
<proteinExistence type="inferred from homology"/>
<sequence length="449" mass="50291">MATPTKTNGNKINGQNSVSTILPVLNQVKEEIHTDYDDRNFWWGALAEPLATLLQTSQYAYDVQLKYLRWFHKWIPAALGPRPISGKPFYGSWLTYDRSALEYSLNWKEKSPFQTVRFTLEPMSKKAGTSADRLNQTGAKEFFTAVAMDIPSLDLERFNHFLAATHVPDEAVDKAVAKHPPGFPRSRVWVAFDLERSGGIVAKAYFLPHWRSLYTEVSTRTIVFDAIRKCNGPSGSYESSIAALNEHLDAFPPGETPEIVLLSNDCVADARSRIKVYVHSEADTLAKARHMFHLGGRLKGSAMVAGLKAVDDFWHHLFGLSRSDPDADDKVVLSGHKCLLVYEMRPTSQEGAAAEVSPDIEVKLHIPTWELGKTDTEIGALMSSWFQANGHPELAARYQPDLAATFPKHQLSTTGGTHTFISLTYTHKTGLYMTTYYTTRLPEMHFPLD</sequence>
<dbReference type="SFLD" id="SFLDG01162">
    <property type="entry name" value="I"/>
    <property type="match status" value="1"/>
</dbReference>
<dbReference type="GO" id="GO:0009820">
    <property type="term" value="P:alkaloid metabolic process"/>
    <property type="evidence" value="ECO:0007669"/>
    <property type="project" value="InterPro"/>
</dbReference>
<dbReference type="InterPro" id="IPR033964">
    <property type="entry name" value="ABBA"/>
</dbReference>
<dbReference type="SFLD" id="SFLDS00036">
    <property type="entry name" value="Aromatic_Prenyltransferase"/>
    <property type="match status" value="1"/>
</dbReference>
<dbReference type="Proteomes" id="UP000193689">
    <property type="component" value="Unassembled WGS sequence"/>
</dbReference>
<feature type="binding site" evidence="3">
    <location>
        <position position="205"/>
    </location>
    <ligand>
        <name>dimethylallyl diphosphate</name>
        <dbReference type="ChEBI" id="CHEBI:57623"/>
    </ligand>
</feature>
<keyword evidence="5" id="KW-1185">Reference proteome</keyword>
<organism evidence="4 5">
    <name type="scientific">Pseudomassariella vexata</name>
    <dbReference type="NCBI Taxonomy" id="1141098"/>
    <lineage>
        <taxon>Eukaryota</taxon>
        <taxon>Fungi</taxon>
        <taxon>Dikarya</taxon>
        <taxon>Ascomycota</taxon>
        <taxon>Pezizomycotina</taxon>
        <taxon>Sordariomycetes</taxon>
        <taxon>Xylariomycetidae</taxon>
        <taxon>Amphisphaeriales</taxon>
        <taxon>Pseudomassariaceae</taxon>
        <taxon>Pseudomassariella</taxon>
    </lineage>
</organism>
<evidence type="ECO:0000256" key="1">
    <source>
        <dbReference type="ARBA" id="ARBA00010209"/>
    </source>
</evidence>
<gene>
    <name evidence="4" type="ORF">BCR38DRAFT_329204</name>
</gene>
<evidence type="ECO:0000256" key="2">
    <source>
        <dbReference type="ARBA" id="ARBA00022679"/>
    </source>
</evidence>
<comment type="similarity">
    <text evidence="1">Belongs to the tryptophan dimethylallyltransferase family.</text>
</comment>
<dbReference type="Pfam" id="PF11991">
    <property type="entry name" value="Trp_DMAT"/>
    <property type="match status" value="1"/>
</dbReference>
<dbReference type="CDD" id="cd13929">
    <property type="entry name" value="PT-DMATS_CymD"/>
    <property type="match status" value="1"/>
</dbReference>